<dbReference type="InParanoid" id="A0A0D2JC89"/>
<keyword evidence="1" id="KW-1133">Transmembrane helix</keyword>
<keyword evidence="3" id="KW-1185">Reference proteome</keyword>
<dbReference type="Proteomes" id="UP000032233">
    <property type="component" value="Unassembled WGS sequence"/>
</dbReference>
<evidence type="ECO:0000256" key="1">
    <source>
        <dbReference type="SAM" id="Phobius"/>
    </source>
</evidence>
<evidence type="ECO:0000313" key="2">
    <source>
        <dbReference type="EMBL" id="KIX15759.1"/>
    </source>
</evidence>
<name>A0A0D2JC89_9BACT</name>
<dbReference type="OrthoDB" id="5381955at2"/>
<feature type="transmembrane region" description="Helical" evidence="1">
    <location>
        <begin position="12"/>
        <end position="30"/>
    </location>
</feature>
<feature type="transmembrane region" description="Helical" evidence="1">
    <location>
        <begin position="36"/>
        <end position="55"/>
    </location>
</feature>
<protein>
    <submittedName>
        <fullName evidence="2">Uncharacterized protein</fullName>
    </submittedName>
</protein>
<organism evidence="2 3">
    <name type="scientific">Dethiosulfatarculus sandiegensis</name>
    <dbReference type="NCBI Taxonomy" id="1429043"/>
    <lineage>
        <taxon>Bacteria</taxon>
        <taxon>Pseudomonadati</taxon>
        <taxon>Thermodesulfobacteriota</taxon>
        <taxon>Desulfarculia</taxon>
        <taxon>Desulfarculales</taxon>
        <taxon>Desulfarculaceae</taxon>
        <taxon>Dethiosulfatarculus</taxon>
    </lineage>
</organism>
<dbReference type="AlphaFoldDB" id="A0A0D2JC89"/>
<dbReference type="EMBL" id="AZAC01000002">
    <property type="protein sequence ID" value="KIX15759.1"/>
    <property type="molecule type" value="Genomic_DNA"/>
</dbReference>
<keyword evidence="1" id="KW-0812">Transmembrane</keyword>
<gene>
    <name evidence="2" type="ORF">X474_03100</name>
</gene>
<reference evidence="2 3" key="1">
    <citation type="submission" date="2013-11" db="EMBL/GenBank/DDBJ databases">
        <title>Metagenomic analysis of a methanogenic consortium involved in long chain n-alkane degradation.</title>
        <authorList>
            <person name="Davidova I.A."/>
            <person name="Callaghan A.V."/>
            <person name="Wawrik B."/>
            <person name="Pruitt S."/>
            <person name="Marks C."/>
            <person name="Duncan K.E."/>
            <person name="Suflita J.M."/>
        </authorList>
    </citation>
    <scope>NUCLEOTIDE SEQUENCE [LARGE SCALE GENOMIC DNA]</scope>
    <source>
        <strain evidence="2 3">SPR</strain>
    </source>
</reference>
<sequence length="178" mass="19107">MHPNSKKRTGSFVFILGLVASILVILMLINSGGGGWGLYVFLGFFLIMTFVGSSIKKSSRQMSALLELILVKNILSLKKLADLTVNGNLDITRSLIKMLIDNGELSGYSLDTGAGMLINNGSRTEDASSHQDLPPIPPQPGRDASVCPACGARTKLTPGKDFVFCEYCGTKIDLRRAG</sequence>
<dbReference type="STRING" id="1429043.X474_03100"/>
<comment type="caution">
    <text evidence="2">The sequence shown here is derived from an EMBL/GenBank/DDBJ whole genome shotgun (WGS) entry which is preliminary data.</text>
</comment>
<evidence type="ECO:0000313" key="3">
    <source>
        <dbReference type="Proteomes" id="UP000032233"/>
    </source>
</evidence>
<dbReference type="RefSeq" id="WP_044346583.1">
    <property type="nucleotide sequence ID" value="NZ_AZAC01000002.1"/>
</dbReference>
<accession>A0A0D2JC89</accession>
<proteinExistence type="predicted"/>
<keyword evidence="1" id="KW-0472">Membrane</keyword>